<evidence type="ECO:0000313" key="8">
    <source>
        <dbReference type="EMBL" id="RPD37735.1"/>
    </source>
</evidence>
<comment type="subcellular location">
    <subcellularLocation>
        <location evidence="1">Cell membrane</location>
        <topology evidence="1">Multi-pass membrane protein</topology>
    </subcellularLocation>
</comment>
<evidence type="ECO:0000259" key="7">
    <source>
        <dbReference type="Pfam" id="PF01478"/>
    </source>
</evidence>
<proteinExistence type="predicted"/>
<feature type="transmembrane region" description="Helical" evidence="6">
    <location>
        <begin position="35"/>
        <end position="55"/>
    </location>
</feature>
<evidence type="ECO:0000256" key="3">
    <source>
        <dbReference type="ARBA" id="ARBA00022692"/>
    </source>
</evidence>
<comment type="caution">
    <text evidence="8">The sequence shown here is derived from an EMBL/GenBank/DDBJ whole genome shotgun (WGS) entry which is preliminary data.</text>
</comment>
<name>A0A3R7QUU5_9HYPH</name>
<keyword evidence="2" id="KW-1003">Cell membrane</keyword>
<dbReference type="PANTHER" id="PTHR36506">
    <property type="entry name" value="PREFLAGELLIN PEPTIDASE"/>
    <property type="match status" value="1"/>
</dbReference>
<evidence type="ECO:0000256" key="5">
    <source>
        <dbReference type="ARBA" id="ARBA00023136"/>
    </source>
</evidence>
<dbReference type="GO" id="GO:0004190">
    <property type="term" value="F:aspartic-type endopeptidase activity"/>
    <property type="evidence" value="ECO:0007669"/>
    <property type="project" value="InterPro"/>
</dbReference>
<keyword evidence="4 6" id="KW-1133">Transmembrane helix</keyword>
<dbReference type="InterPro" id="IPR000045">
    <property type="entry name" value="Prepilin_IV_endopep_pep"/>
</dbReference>
<keyword evidence="3 6" id="KW-0812">Transmembrane</keyword>
<dbReference type="Gene3D" id="1.20.120.1220">
    <property type="match status" value="1"/>
</dbReference>
<dbReference type="PANTHER" id="PTHR36506:SF1">
    <property type="entry name" value="PREFLAGELLIN PEPTIDASE"/>
    <property type="match status" value="1"/>
</dbReference>
<dbReference type="AlphaFoldDB" id="A0A3R7QUU5"/>
<evidence type="ECO:0000256" key="6">
    <source>
        <dbReference type="SAM" id="Phobius"/>
    </source>
</evidence>
<evidence type="ECO:0000256" key="1">
    <source>
        <dbReference type="ARBA" id="ARBA00004651"/>
    </source>
</evidence>
<dbReference type="Proteomes" id="UP000236895">
    <property type="component" value="Unassembled WGS sequence"/>
</dbReference>
<protein>
    <submittedName>
        <fullName evidence="8">Peptidase</fullName>
    </submittedName>
</protein>
<evidence type="ECO:0000256" key="2">
    <source>
        <dbReference type="ARBA" id="ARBA00022475"/>
    </source>
</evidence>
<keyword evidence="5 6" id="KW-0472">Membrane</keyword>
<feature type="transmembrane region" description="Helical" evidence="6">
    <location>
        <begin position="102"/>
        <end position="123"/>
    </location>
</feature>
<feature type="transmembrane region" description="Helical" evidence="6">
    <location>
        <begin position="62"/>
        <end position="82"/>
    </location>
</feature>
<feature type="domain" description="Prepilin type IV endopeptidase peptidase" evidence="7">
    <location>
        <begin position="13"/>
        <end position="118"/>
    </location>
</feature>
<accession>A0A3R7QUU5</accession>
<gene>
    <name evidence="8" type="ORF">C0030_000805</name>
</gene>
<evidence type="ECO:0000256" key="4">
    <source>
        <dbReference type="ARBA" id="ARBA00022989"/>
    </source>
</evidence>
<dbReference type="EMBL" id="PKRU02000003">
    <property type="protein sequence ID" value="RPD37735.1"/>
    <property type="molecule type" value="Genomic_DNA"/>
</dbReference>
<dbReference type="InterPro" id="IPR052218">
    <property type="entry name" value="Preflagellin_Peptidase"/>
</dbReference>
<dbReference type="GO" id="GO:0005886">
    <property type="term" value="C:plasma membrane"/>
    <property type="evidence" value="ECO:0007669"/>
    <property type="project" value="UniProtKB-SubCell"/>
</dbReference>
<organism evidence="8 9">
    <name type="scientific">Candidatus Liberibacter solanacearum</name>
    <dbReference type="NCBI Taxonomy" id="556287"/>
    <lineage>
        <taxon>Bacteria</taxon>
        <taxon>Pseudomonadati</taxon>
        <taxon>Pseudomonadota</taxon>
        <taxon>Alphaproteobacteria</taxon>
        <taxon>Hyphomicrobiales</taxon>
        <taxon>Rhizobiaceae</taxon>
        <taxon>Liberibacter</taxon>
    </lineage>
</organism>
<reference evidence="8 9" key="1">
    <citation type="submission" date="2018-11" db="EMBL/GenBank/DDBJ databases">
        <title>Genome Analysis of Haplotype D of Candidatus Liberibacter Solanacearum.</title>
        <authorList>
            <person name="Katsir L."/>
            <person name="Ruan Z."/>
            <person name="Santos Garcia D."/>
            <person name="Piasezky A."/>
            <person name="Jiang J."/>
            <person name="Sela N."/>
            <person name="Freilich S."/>
            <person name="Bahar O."/>
        </authorList>
    </citation>
    <scope>NUCLEOTIDE SEQUENCE [LARGE SCALE GENOMIC DNA]</scope>
    <source>
        <strain evidence="9">haplotype D1</strain>
    </source>
</reference>
<evidence type="ECO:0000313" key="9">
    <source>
        <dbReference type="Proteomes" id="UP000236895"/>
    </source>
</evidence>
<dbReference type="Pfam" id="PF01478">
    <property type="entry name" value="Peptidase_A24"/>
    <property type="match status" value="1"/>
</dbReference>
<sequence length="178" mass="19730">MKEDKMVFSLIFLVLPFCLISAGLSDLFSTMIPNRISVVLLGSFLFIAPFVGLGYEEIALHVLVGLLVFIACFFFFTLNIMGGGDAKLLTTTSLWFGWNISLLYFLFYVAIFGGILALVVLLIRGITRYIPLLDKFVPHSFHMKNKIPYGVAISIGGLVSYPDSHLFKIALEGISTSF</sequence>